<dbReference type="GO" id="GO:0005524">
    <property type="term" value="F:ATP binding"/>
    <property type="evidence" value="ECO:0007669"/>
    <property type="project" value="UniProtKB-KW"/>
</dbReference>
<evidence type="ECO:0000256" key="1">
    <source>
        <dbReference type="ARBA" id="ARBA00022741"/>
    </source>
</evidence>
<dbReference type="CDD" id="cd00009">
    <property type="entry name" value="AAA"/>
    <property type="match status" value="1"/>
</dbReference>
<reference evidence="8" key="1">
    <citation type="submission" date="2014-02" db="EMBL/GenBank/DDBJ databases">
        <title>Expanding our view of genomic diversity in Candidatus Accumulibacter clades.</title>
        <authorList>
            <person name="Skennerton C.T."/>
            <person name="Barr J.J."/>
            <person name="Slater F.R."/>
            <person name="Bond P.L."/>
            <person name="Tyson G.W."/>
        </authorList>
    </citation>
    <scope>NUCLEOTIDE SEQUENCE [LARGE SCALE GENOMIC DNA]</scope>
</reference>
<evidence type="ECO:0000313" key="9">
    <source>
        <dbReference type="Proteomes" id="UP000022141"/>
    </source>
</evidence>
<evidence type="ECO:0000256" key="2">
    <source>
        <dbReference type="ARBA" id="ARBA00022840"/>
    </source>
</evidence>
<dbReference type="STRING" id="1454004.AW11_03594"/>
<keyword evidence="2" id="KW-0067">ATP-binding</keyword>
<dbReference type="AlphaFoldDB" id="A0A011PCF1"/>
<dbReference type="GO" id="GO:0006355">
    <property type="term" value="P:regulation of DNA-templated transcription"/>
    <property type="evidence" value="ECO:0007669"/>
    <property type="project" value="InterPro"/>
</dbReference>
<dbReference type="InterPro" id="IPR002197">
    <property type="entry name" value="HTH_Fis"/>
</dbReference>
<dbReference type="GO" id="GO:0000160">
    <property type="term" value="P:phosphorelay signal transduction system"/>
    <property type="evidence" value="ECO:0007669"/>
    <property type="project" value="InterPro"/>
</dbReference>
<evidence type="ECO:0000259" key="7">
    <source>
        <dbReference type="PROSITE" id="PS50110"/>
    </source>
</evidence>
<dbReference type="Pfam" id="PF25601">
    <property type="entry name" value="AAA_lid_14"/>
    <property type="match status" value="1"/>
</dbReference>
<keyword evidence="3" id="KW-0805">Transcription regulation</keyword>
<dbReference type="PATRIC" id="fig|1454004.3.peg.3695"/>
<dbReference type="InterPro" id="IPR002078">
    <property type="entry name" value="Sigma_54_int"/>
</dbReference>
<feature type="domain" description="Response regulatory" evidence="7">
    <location>
        <begin position="11"/>
        <end position="131"/>
    </location>
</feature>
<dbReference type="InterPro" id="IPR009057">
    <property type="entry name" value="Homeodomain-like_sf"/>
</dbReference>
<dbReference type="InterPro" id="IPR001789">
    <property type="entry name" value="Sig_transdc_resp-reg_receiver"/>
</dbReference>
<keyword evidence="1" id="KW-0547">Nucleotide-binding</keyword>
<sequence length="483" mass="52993">MTEIFLPEKPLLLIVDDDPLICDTLSFSLSSLFAVVTSHSRPHCLQLLRQLRRPPELALVDLGLPPVPHRPDEGFALITDLLKIAPEIRIVVLSGQSEDGNARHARTLGAADFVAKPCNPGDLQQVLQGALAFRALDARRQGEDASPLIGHSPAIEKLRVQLRQYADLPFAVLIEGESGSGKEIIASACLHYDTRRREKPFLALNCAAISPNLVEATLFGYARGAFTGAVATKAGYFEDATDGTLFLDEIGELALELQAKLLRVLENGEYQRVGETQQRFSQARIIAATNRDLRKEVRAGNFRADLYHRLSVCAIVAPPLREMGDDKLLLLEHFRQLYAAQTRQLPFTLSAEARLLWLDYAFPGNVRELRNIVIRLVSKQSGQIVDVAALEAELDVPDEPLAASANIAPGSDEAAGEAIVAAATQRLRQREPFSLDGLLNATERGYIEAALKLAHGNVSQAARLLGIHRTTLYNRMESSAREL</sequence>
<keyword evidence="5" id="KW-0597">Phosphoprotein</keyword>
<dbReference type="Pfam" id="PF02954">
    <property type="entry name" value="HTH_8"/>
    <property type="match status" value="1"/>
</dbReference>
<dbReference type="Gene3D" id="1.10.10.60">
    <property type="entry name" value="Homeodomain-like"/>
    <property type="match status" value="1"/>
</dbReference>
<dbReference type="Pfam" id="PF00072">
    <property type="entry name" value="Response_reg"/>
    <property type="match status" value="1"/>
</dbReference>
<dbReference type="PANTHER" id="PTHR32071">
    <property type="entry name" value="TRANSCRIPTIONAL REGULATORY PROTEIN"/>
    <property type="match status" value="1"/>
</dbReference>
<comment type="caution">
    <text evidence="8">The sequence shown here is derived from an EMBL/GenBank/DDBJ whole genome shotgun (WGS) entry which is preliminary data.</text>
</comment>
<dbReference type="Gene3D" id="1.10.8.60">
    <property type="match status" value="1"/>
</dbReference>
<evidence type="ECO:0000256" key="4">
    <source>
        <dbReference type="ARBA" id="ARBA00023163"/>
    </source>
</evidence>
<dbReference type="InterPro" id="IPR058031">
    <property type="entry name" value="AAA_lid_NorR"/>
</dbReference>
<dbReference type="InterPro" id="IPR003593">
    <property type="entry name" value="AAA+_ATPase"/>
</dbReference>
<dbReference type="Proteomes" id="UP000022141">
    <property type="component" value="Unassembled WGS sequence"/>
</dbReference>
<dbReference type="SUPFAM" id="SSF52540">
    <property type="entry name" value="P-loop containing nucleoside triphosphate hydrolases"/>
    <property type="match status" value="1"/>
</dbReference>
<evidence type="ECO:0000313" key="8">
    <source>
        <dbReference type="EMBL" id="EXI85271.1"/>
    </source>
</evidence>
<feature type="domain" description="Sigma-54 factor interaction" evidence="6">
    <location>
        <begin position="148"/>
        <end position="378"/>
    </location>
</feature>
<dbReference type="eggNOG" id="COG2204">
    <property type="taxonomic scope" value="Bacteria"/>
</dbReference>
<dbReference type="SMART" id="SM00382">
    <property type="entry name" value="AAA"/>
    <property type="match status" value="1"/>
</dbReference>
<dbReference type="InterPro" id="IPR011006">
    <property type="entry name" value="CheY-like_superfamily"/>
</dbReference>
<dbReference type="FunFam" id="3.40.50.300:FF:000006">
    <property type="entry name" value="DNA-binding transcriptional regulator NtrC"/>
    <property type="match status" value="1"/>
</dbReference>
<gene>
    <name evidence="8" type="primary">zraR_6</name>
    <name evidence="8" type="ORF">AW11_03594</name>
</gene>
<dbReference type="GO" id="GO:0043565">
    <property type="term" value="F:sequence-specific DNA binding"/>
    <property type="evidence" value="ECO:0007669"/>
    <property type="project" value="InterPro"/>
</dbReference>
<dbReference type="Pfam" id="PF00158">
    <property type="entry name" value="Sigma54_activat"/>
    <property type="match status" value="1"/>
</dbReference>
<dbReference type="PROSITE" id="PS50110">
    <property type="entry name" value="RESPONSE_REGULATORY"/>
    <property type="match status" value="1"/>
</dbReference>
<dbReference type="PROSITE" id="PS00675">
    <property type="entry name" value="SIGMA54_INTERACT_1"/>
    <property type="match status" value="1"/>
</dbReference>
<dbReference type="SUPFAM" id="SSF46689">
    <property type="entry name" value="Homeodomain-like"/>
    <property type="match status" value="1"/>
</dbReference>
<dbReference type="PROSITE" id="PS50045">
    <property type="entry name" value="SIGMA54_INTERACT_4"/>
    <property type="match status" value="1"/>
</dbReference>
<keyword evidence="9" id="KW-1185">Reference proteome</keyword>
<name>A0A011PCF1_ACCRE</name>
<organism evidence="8 9">
    <name type="scientific">Accumulibacter regalis</name>
    <dbReference type="NCBI Taxonomy" id="522306"/>
    <lineage>
        <taxon>Bacteria</taxon>
        <taxon>Pseudomonadati</taxon>
        <taxon>Pseudomonadota</taxon>
        <taxon>Betaproteobacteria</taxon>
        <taxon>Candidatus Accumulibacter</taxon>
    </lineage>
</organism>
<dbReference type="PANTHER" id="PTHR32071:SF113">
    <property type="entry name" value="ALGINATE BIOSYNTHESIS TRANSCRIPTIONAL REGULATORY PROTEIN ALGB"/>
    <property type="match status" value="1"/>
</dbReference>
<evidence type="ECO:0000256" key="5">
    <source>
        <dbReference type="PROSITE-ProRule" id="PRU00169"/>
    </source>
</evidence>
<proteinExistence type="predicted"/>
<dbReference type="PROSITE" id="PS00688">
    <property type="entry name" value="SIGMA54_INTERACT_3"/>
    <property type="match status" value="1"/>
</dbReference>
<accession>A0A011PCF1</accession>
<evidence type="ECO:0000259" key="6">
    <source>
        <dbReference type="PROSITE" id="PS50045"/>
    </source>
</evidence>
<dbReference type="InterPro" id="IPR025662">
    <property type="entry name" value="Sigma_54_int_dom_ATP-bd_1"/>
</dbReference>
<evidence type="ECO:0000256" key="3">
    <source>
        <dbReference type="ARBA" id="ARBA00023015"/>
    </source>
</evidence>
<dbReference type="SMART" id="SM00448">
    <property type="entry name" value="REC"/>
    <property type="match status" value="1"/>
</dbReference>
<dbReference type="EMBL" id="JEMY01000057">
    <property type="protein sequence ID" value="EXI85271.1"/>
    <property type="molecule type" value="Genomic_DNA"/>
</dbReference>
<dbReference type="InterPro" id="IPR025944">
    <property type="entry name" value="Sigma_54_int_dom_CS"/>
</dbReference>
<keyword evidence="4" id="KW-0804">Transcription</keyword>
<dbReference type="PRINTS" id="PR01590">
    <property type="entry name" value="HTHFIS"/>
</dbReference>
<protein>
    <submittedName>
        <fullName evidence="8">Transcriptional regulatory protein ZraR</fullName>
    </submittedName>
</protein>
<dbReference type="InterPro" id="IPR027417">
    <property type="entry name" value="P-loop_NTPase"/>
</dbReference>
<dbReference type="Gene3D" id="3.40.50.300">
    <property type="entry name" value="P-loop containing nucleotide triphosphate hydrolases"/>
    <property type="match status" value="1"/>
</dbReference>
<feature type="modified residue" description="4-aspartylphosphate" evidence="5">
    <location>
        <position position="61"/>
    </location>
</feature>
<dbReference type="SUPFAM" id="SSF52172">
    <property type="entry name" value="CheY-like"/>
    <property type="match status" value="1"/>
</dbReference>
<dbReference type="Gene3D" id="3.40.50.2300">
    <property type="match status" value="1"/>
</dbReference>